<evidence type="ECO:0000313" key="10">
    <source>
        <dbReference type="EMBL" id="SNR49824.1"/>
    </source>
</evidence>
<evidence type="ECO:0000256" key="1">
    <source>
        <dbReference type="ARBA" id="ARBA00022490"/>
    </source>
</evidence>
<feature type="domain" description="MobA-like NTP transferase" evidence="9">
    <location>
        <begin position="9"/>
        <end position="157"/>
    </location>
</feature>
<feature type="region of interest" description="Disordered" evidence="8">
    <location>
        <begin position="195"/>
        <end position="216"/>
    </location>
</feature>
<feature type="compositionally biased region" description="Pro residues" evidence="8">
    <location>
        <begin position="204"/>
        <end position="216"/>
    </location>
</feature>
<dbReference type="PANTHER" id="PTHR19136">
    <property type="entry name" value="MOLYBDENUM COFACTOR GUANYLYLTRANSFERASE"/>
    <property type="match status" value="1"/>
</dbReference>
<evidence type="ECO:0000256" key="2">
    <source>
        <dbReference type="ARBA" id="ARBA00022679"/>
    </source>
</evidence>
<evidence type="ECO:0000256" key="5">
    <source>
        <dbReference type="ARBA" id="ARBA00022842"/>
    </source>
</evidence>
<dbReference type="EMBL" id="FZNO01000009">
    <property type="protein sequence ID" value="SNR49824.1"/>
    <property type="molecule type" value="Genomic_DNA"/>
</dbReference>
<dbReference type="Pfam" id="PF12804">
    <property type="entry name" value="NTP_transf_3"/>
    <property type="match status" value="1"/>
</dbReference>
<accession>A0A238WUA4</accession>
<dbReference type="PANTHER" id="PTHR19136:SF81">
    <property type="entry name" value="MOLYBDENUM COFACTOR GUANYLYLTRANSFERASE"/>
    <property type="match status" value="1"/>
</dbReference>
<gene>
    <name evidence="10" type="ORF">SAMN06272737_109177</name>
</gene>
<evidence type="ECO:0000313" key="11">
    <source>
        <dbReference type="Proteomes" id="UP000198403"/>
    </source>
</evidence>
<evidence type="ECO:0000256" key="3">
    <source>
        <dbReference type="ARBA" id="ARBA00022723"/>
    </source>
</evidence>
<dbReference type="OrthoDB" id="4735656at2"/>
<dbReference type="GO" id="GO:0016779">
    <property type="term" value="F:nucleotidyltransferase activity"/>
    <property type="evidence" value="ECO:0007669"/>
    <property type="project" value="UniProtKB-ARBA"/>
</dbReference>
<dbReference type="SUPFAM" id="SSF53448">
    <property type="entry name" value="Nucleotide-diphospho-sugar transferases"/>
    <property type="match status" value="1"/>
</dbReference>
<dbReference type="CDD" id="cd02503">
    <property type="entry name" value="MobA"/>
    <property type="match status" value="1"/>
</dbReference>
<sequence>MDPLPPYTAVVLAGGKAARLGGQAKPQLIVGDRPILAAVLDAVSDAERRIVVGPPQPVPDDVLLAREQPVGGGPVAAIRAGLAATGTDVVLVLAGDLPFLTAELVGRLREHLTGDGVLVVDDTGRDQYLLGAWRTTALRGAVTAAQGPTSLRKVLAPLAVRRLRPEVPAGRPPPWLDCDTPADLARARTMARAVAAREGRARPPARPQFLAPPDPG</sequence>
<keyword evidence="2" id="KW-0808">Transferase</keyword>
<dbReference type="GO" id="GO:0006777">
    <property type="term" value="P:Mo-molybdopterin cofactor biosynthetic process"/>
    <property type="evidence" value="ECO:0007669"/>
    <property type="project" value="UniProtKB-KW"/>
</dbReference>
<keyword evidence="1" id="KW-0963">Cytoplasm</keyword>
<keyword evidence="3" id="KW-0479">Metal-binding</keyword>
<evidence type="ECO:0000259" key="9">
    <source>
        <dbReference type="Pfam" id="PF12804"/>
    </source>
</evidence>
<proteinExistence type="predicted"/>
<dbReference type="GO" id="GO:0046872">
    <property type="term" value="F:metal ion binding"/>
    <property type="evidence" value="ECO:0007669"/>
    <property type="project" value="UniProtKB-KW"/>
</dbReference>
<dbReference type="Proteomes" id="UP000198403">
    <property type="component" value="Unassembled WGS sequence"/>
</dbReference>
<protein>
    <submittedName>
        <fullName evidence="10">Molybdopterin-guanine dinucleotide biosynthesis protein A</fullName>
    </submittedName>
</protein>
<evidence type="ECO:0000256" key="8">
    <source>
        <dbReference type="SAM" id="MobiDB-lite"/>
    </source>
</evidence>
<reference evidence="10 11" key="1">
    <citation type="submission" date="2017-06" db="EMBL/GenBank/DDBJ databases">
        <authorList>
            <person name="Kim H.J."/>
            <person name="Triplett B.A."/>
        </authorList>
    </citation>
    <scope>NUCLEOTIDE SEQUENCE [LARGE SCALE GENOMIC DNA]</scope>
    <source>
        <strain evidence="10 11">DSM 44272</strain>
    </source>
</reference>
<keyword evidence="6" id="KW-0342">GTP-binding</keyword>
<keyword evidence="4" id="KW-0547">Nucleotide-binding</keyword>
<dbReference type="AlphaFoldDB" id="A0A238WUA4"/>
<dbReference type="GO" id="GO:0005525">
    <property type="term" value="F:GTP binding"/>
    <property type="evidence" value="ECO:0007669"/>
    <property type="project" value="UniProtKB-KW"/>
</dbReference>
<evidence type="ECO:0000256" key="6">
    <source>
        <dbReference type="ARBA" id="ARBA00023134"/>
    </source>
</evidence>
<evidence type="ECO:0000256" key="7">
    <source>
        <dbReference type="ARBA" id="ARBA00023150"/>
    </source>
</evidence>
<dbReference type="InterPro" id="IPR013482">
    <property type="entry name" value="Molybde_CF_guanTrfase"/>
</dbReference>
<keyword evidence="7" id="KW-0501">Molybdenum cofactor biosynthesis</keyword>
<evidence type="ECO:0000256" key="4">
    <source>
        <dbReference type="ARBA" id="ARBA00022741"/>
    </source>
</evidence>
<dbReference type="InterPro" id="IPR029044">
    <property type="entry name" value="Nucleotide-diphossugar_trans"/>
</dbReference>
<dbReference type="RefSeq" id="WP_089336486.1">
    <property type="nucleotide sequence ID" value="NZ_FZNO01000009.1"/>
</dbReference>
<keyword evidence="5" id="KW-0460">Magnesium</keyword>
<name>A0A238WUA4_9ACTN</name>
<organism evidence="10 11">
    <name type="scientific">Blastococcus mobilis</name>
    <dbReference type="NCBI Taxonomy" id="1938746"/>
    <lineage>
        <taxon>Bacteria</taxon>
        <taxon>Bacillati</taxon>
        <taxon>Actinomycetota</taxon>
        <taxon>Actinomycetes</taxon>
        <taxon>Geodermatophilales</taxon>
        <taxon>Geodermatophilaceae</taxon>
        <taxon>Blastococcus</taxon>
    </lineage>
</organism>
<keyword evidence="11" id="KW-1185">Reference proteome</keyword>
<dbReference type="Gene3D" id="3.90.550.10">
    <property type="entry name" value="Spore Coat Polysaccharide Biosynthesis Protein SpsA, Chain A"/>
    <property type="match status" value="1"/>
</dbReference>
<dbReference type="InterPro" id="IPR025877">
    <property type="entry name" value="MobA-like_NTP_Trfase"/>
</dbReference>